<dbReference type="GO" id="GO:0003677">
    <property type="term" value="F:DNA binding"/>
    <property type="evidence" value="ECO:0007669"/>
    <property type="project" value="UniProtKB-KW"/>
</dbReference>
<sequence>MRADAPSWVCPRSGHNMAVERLTETAEAADDALSDRELLRRFRAGHESAFAALLRRHGTMVLRVCRRVLERPEDAEDAFQATFLVLARKAGEVAWHESIGTWLHSAAHRLSCEARRAAVRRHTRESRRTFPTPPTEGDALAEVSSRELLAILDEELAALPEENRGPLILCCMEGMSGDEAARHLGCSESTLKRRLRHARELLQERLSRRGIALPAAGFLALLAAGTAAAGLPPGLAAATTQAALAVGAGTALVPGVVSARALELTRHLLPAVSAKVKLAIGLLVVSGLAAVIALAGLDRNRPHPEPPLPPLVVTTGALPAPGVGVTVETTLRTRGDSIRQFAFDGKPDTFFASVENAGAADHFTLVFDRPVAVTSVEAHTGSPNEPECLTSGWLDVSPDGAVFEPLTAFANGVARGDAKGRHVRAVRIRPGERPHRLLVREVQIRSEPPLAIFRHPVEFAVDASHAPEMTAWAERAARVCERAYPMVCDELAADGFRPPHRVPLLVRRDARALSAATAGRVIASAGYFEANPNDVGALIHSTSLVVQDYRARAVPTWLVQGIADYVRFFKFEPGVLTPLDPDIARHDGDSQQTAAFLAYLVATYDPALVRRLNAALRDGQYTDAMWAELTGKPLSKLSDDWRGTLRR</sequence>
<evidence type="ECO:0000256" key="4">
    <source>
        <dbReference type="ARBA" id="ARBA00023125"/>
    </source>
</evidence>
<dbReference type="SUPFAM" id="SSF88659">
    <property type="entry name" value="Sigma3 and sigma4 domains of RNA polymerase sigma factors"/>
    <property type="match status" value="1"/>
</dbReference>
<feature type="transmembrane region" description="Helical" evidence="6">
    <location>
        <begin position="211"/>
        <end position="229"/>
    </location>
</feature>
<feature type="transmembrane region" description="Helical" evidence="6">
    <location>
        <begin position="278"/>
        <end position="297"/>
    </location>
</feature>
<reference evidence="9 10" key="1">
    <citation type="submission" date="2018-01" db="EMBL/GenBank/DDBJ databases">
        <title>G. obscuriglobus.</title>
        <authorList>
            <person name="Franke J."/>
            <person name="Blomberg W."/>
            <person name="Selmecki A."/>
        </authorList>
    </citation>
    <scope>NUCLEOTIDE SEQUENCE [LARGE SCALE GENOMIC DNA]</scope>
    <source>
        <strain evidence="9 10">DSM 5831</strain>
    </source>
</reference>
<evidence type="ECO:0000259" key="7">
    <source>
        <dbReference type="Pfam" id="PF04542"/>
    </source>
</evidence>
<dbReference type="InterPro" id="IPR014284">
    <property type="entry name" value="RNA_pol_sigma-70_dom"/>
</dbReference>
<keyword evidence="4" id="KW-0238">DNA-binding</keyword>
<keyword evidence="6" id="KW-1133">Transmembrane helix</keyword>
<dbReference type="EMBL" id="CP025958">
    <property type="protein sequence ID" value="AWM39325.1"/>
    <property type="molecule type" value="Genomic_DNA"/>
</dbReference>
<dbReference type="PANTHER" id="PTHR43133:SF8">
    <property type="entry name" value="RNA POLYMERASE SIGMA FACTOR HI_1459-RELATED"/>
    <property type="match status" value="1"/>
</dbReference>
<dbReference type="InterPro" id="IPR007541">
    <property type="entry name" value="Uncharacterised_BSP"/>
</dbReference>
<keyword evidence="2" id="KW-0805">Transcription regulation</keyword>
<gene>
    <name evidence="9" type="ORF">C1280_21585</name>
</gene>
<dbReference type="Proteomes" id="UP000245802">
    <property type="component" value="Chromosome"/>
</dbReference>
<evidence type="ECO:0000256" key="3">
    <source>
        <dbReference type="ARBA" id="ARBA00023082"/>
    </source>
</evidence>
<keyword evidence="5" id="KW-0804">Transcription</keyword>
<dbReference type="GO" id="GO:0016987">
    <property type="term" value="F:sigma factor activity"/>
    <property type="evidence" value="ECO:0007669"/>
    <property type="project" value="UniProtKB-KW"/>
</dbReference>
<dbReference type="InterPro" id="IPR007627">
    <property type="entry name" value="RNA_pol_sigma70_r2"/>
</dbReference>
<dbReference type="InterPro" id="IPR013249">
    <property type="entry name" value="RNA_pol_sigma70_r4_t2"/>
</dbReference>
<feature type="transmembrane region" description="Helical" evidence="6">
    <location>
        <begin position="235"/>
        <end position="257"/>
    </location>
</feature>
<comment type="similarity">
    <text evidence="1">Belongs to the sigma-70 factor family. ECF subfamily.</text>
</comment>
<dbReference type="Pfam" id="PF04542">
    <property type="entry name" value="Sigma70_r2"/>
    <property type="match status" value="1"/>
</dbReference>
<organism evidence="9 10">
    <name type="scientific">Gemmata obscuriglobus</name>
    <dbReference type="NCBI Taxonomy" id="114"/>
    <lineage>
        <taxon>Bacteria</taxon>
        <taxon>Pseudomonadati</taxon>
        <taxon>Planctomycetota</taxon>
        <taxon>Planctomycetia</taxon>
        <taxon>Gemmatales</taxon>
        <taxon>Gemmataceae</taxon>
        <taxon>Gemmata</taxon>
    </lineage>
</organism>
<dbReference type="Gene3D" id="1.10.10.10">
    <property type="entry name" value="Winged helix-like DNA-binding domain superfamily/Winged helix DNA-binding domain"/>
    <property type="match status" value="1"/>
</dbReference>
<evidence type="ECO:0000259" key="8">
    <source>
        <dbReference type="Pfam" id="PF08281"/>
    </source>
</evidence>
<dbReference type="GO" id="GO:0006352">
    <property type="term" value="P:DNA-templated transcription initiation"/>
    <property type="evidence" value="ECO:0007669"/>
    <property type="project" value="InterPro"/>
</dbReference>
<dbReference type="SUPFAM" id="SSF88946">
    <property type="entry name" value="Sigma2 domain of RNA polymerase sigma factors"/>
    <property type="match status" value="1"/>
</dbReference>
<dbReference type="Pfam" id="PF08281">
    <property type="entry name" value="Sigma70_r4_2"/>
    <property type="match status" value="1"/>
</dbReference>
<feature type="domain" description="RNA polymerase sigma factor 70 region 4 type 2" evidence="8">
    <location>
        <begin position="151"/>
        <end position="202"/>
    </location>
</feature>
<evidence type="ECO:0000313" key="10">
    <source>
        <dbReference type="Proteomes" id="UP000245802"/>
    </source>
</evidence>
<dbReference type="AlphaFoldDB" id="A0A2Z3H8K1"/>
<evidence type="ECO:0000256" key="2">
    <source>
        <dbReference type="ARBA" id="ARBA00023015"/>
    </source>
</evidence>
<dbReference type="Pfam" id="PF04450">
    <property type="entry name" value="BSP"/>
    <property type="match status" value="1"/>
</dbReference>
<dbReference type="KEGG" id="gog:C1280_21585"/>
<keyword evidence="10" id="KW-1185">Reference proteome</keyword>
<evidence type="ECO:0000256" key="6">
    <source>
        <dbReference type="SAM" id="Phobius"/>
    </source>
</evidence>
<dbReference type="InterPro" id="IPR036388">
    <property type="entry name" value="WH-like_DNA-bd_sf"/>
</dbReference>
<proteinExistence type="inferred from homology"/>
<evidence type="ECO:0000256" key="1">
    <source>
        <dbReference type="ARBA" id="ARBA00010641"/>
    </source>
</evidence>
<dbReference type="InterPro" id="IPR013325">
    <property type="entry name" value="RNA_pol_sigma_r2"/>
</dbReference>
<protein>
    <recommendedName>
        <fullName evidence="11">Sigma-70 family RNA polymerase sigma factor</fullName>
    </recommendedName>
</protein>
<dbReference type="PANTHER" id="PTHR43133">
    <property type="entry name" value="RNA POLYMERASE ECF-TYPE SIGMA FACTO"/>
    <property type="match status" value="1"/>
</dbReference>
<evidence type="ECO:0008006" key="11">
    <source>
        <dbReference type="Google" id="ProtNLM"/>
    </source>
</evidence>
<name>A0A2Z3H8K1_9BACT</name>
<dbReference type="OrthoDB" id="244784at2"/>
<keyword evidence="6" id="KW-0472">Membrane</keyword>
<dbReference type="InterPro" id="IPR013324">
    <property type="entry name" value="RNA_pol_sigma_r3/r4-like"/>
</dbReference>
<dbReference type="NCBIfam" id="TIGR02937">
    <property type="entry name" value="sigma70-ECF"/>
    <property type="match status" value="1"/>
</dbReference>
<evidence type="ECO:0000256" key="5">
    <source>
        <dbReference type="ARBA" id="ARBA00023163"/>
    </source>
</evidence>
<evidence type="ECO:0000313" key="9">
    <source>
        <dbReference type="EMBL" id="AWM39325.1"/>
    </source>
</evidence>
<accession>A0A2Z3H8K1</accession>
<dbReference type="InterPro" id="IPR039425">
    <property type="entry name" value="RNA_pol_sigma-70-like"/>
</dbReference>
<feature type="domain" description="RNA polymerase sigma-70 region 2" evidence="7">
    <location>
        <begin position="53"/>
        <end position="120"/>
    </location>
</feature>
<keyword evidence="3" id="KW-0731">Sigma factor</keyword>
<dbReference type="Gene3D" id="1.10.1740.10">
    <property type="match status" value="1"/>
</dbReference>
<keyword evidence="6" id="KW-0812">Transmembrane</keyword>